<protein>
    <submittedName>
        <fullName evidence="2">Uncharacterized protein</fullName>
    </submittedName>
</protein>
<feature type="compositionally biased region" description="Basic and acidic residues" evidence="1">
    <location>
        <begin position="73"/>
        <end position="90"/>
    </location>
</feature>
<dbReference type="OrthoDB" id="2968323at2759"/>
<reference evidence="2 3" key="1">
    <citation type="submission" date="2018-05" db="EMBL/GenBank/DDBJ databases">
        <title>Whole genome sequencing for identification of molecular markers to develop diagnostic detection tools for the regulated plant pathogen Lachnellula willkommii.</title>
        <authorList>
            <person name="Giroux E."/>
            <person name="Bilodeau G."/>
        </authorList>
    </citation>
    <scope>NUCLEOTIDE SEQUENCE [LARGE SCALE GENOMIC DNA]</scope>
    <source>
        <strain evidence="2 3">CBS 625.97</strain>
    </source>
</reference>
<proteinExistence type="predicted"/>
<organism evidence="2 3">
    <name type="scientific">Lachnellula cervina</name>
    <dbReference type="NCBI Taxonomy" id="1316786"/>
    <lineage>
        <taxon>Eukaryota</taxon>
        <taxon>Fungi</taxon>
        <taxon>Dikarya</taxon>
        <taxon>Ascomycota</taxon>
        <taxon>Pezizomycotina</taxon>
        <taxon>Leotiomycetes</taxon>
        <taxon>Helotiales</taxon>
        <taxon>Lachnaceae</taxon>
        <taxon>Lachnellula</taxon>
    </lineage>
</organism>
<dbReference type="InterPro" id="IPR051678">
    <property type="entry name" value="AGP_Transferase"/>
</dbReference>
<keyword evidence="3" id="KW-1185">Reference proteome</keyword>
<feature type="compositionally biased region" description="Acidic residues" evidence="1">
    <location>
        <begin position="37"/>
        <end position="48"/>
    </location>
</feature>
<sequence length="564" mass="63143">MATAEGPTLESNSMIKQDPQSDIVMAEPVDATMLGIPDDDSHDSEDENTAQAEKDSDEDSDDKSDGSSNAGSKVHEGKGDGSDAESHVGTDEDESDEEEESFESYSLKVVQLCRDLGYGEPLKIEDMKAGGFHKIIGLSMGAHLGSNFILRIPSWMDASESADFLDQVAIPSYLSRYDFLHAPKVVAYDSTENNALGSMYVLQERLAGVPAGDVFYTLPLAEKLQITTLVAETLTKLESIRLEKPGRLGTNGSLAPKYIGPPLAVAELNIGPYRFSPLHEMPVVEKQPLRDFLIALFEILKTRDNYLENKCDRLIEITKQIESAGFMRTTDTDCTPWHWDFSSNNIMVHRHEPIEASNKGCQHSVEIKFEDGEPHGTRSTVRVEVEDNSGIKCNHKIEIAVENSPGRKYRHTINIASSASTDIPFGSTSQDQGNDNTTSEPWEISGVIDWDDTLSVPLVLARKPPSWLWYDEDNRIWSQNRDEPPPRDLTQDELLIKAHFDQIMEKASPGYIVDTYYRGIWLRRLARFALEGFGDTAAWDRYKVFVVEWSEYYKGLRGGDEMEL</sequence>
<feature type="compositionally biased region" description="Polar residues" evidence="1">
    <location>
        <begin position="420"/>
        <end position="440"/>
    </location>
</feature>
<dbReference type="Proteomes" id="UP000481288">
    <property type="component" value="Unassembled WGS sequence"/>
</dbReference>
<accession>A0A7D8YLT2</accession>
<evidence type="ECO:0000313" key="3">
    <source>
        <dbReference type="Proteomes" id="UP000481288"/>
    </source>
</evidence>
<name>A0A7D8YLT2_9HELO</name>
<dbReference type="PANTHER" id="PTHR21310:SF56">
    <property type="entry name" value="AMINOGLYCOSIDE PHOSPHOTRANSFERASE DOMAIN-CONTAINING PROTEIN"/>
    <property type="match status" value="1"/>
</dbReference>
<evidence type="ECO:0000313" key="2">
    <source>
        <dbReference type="EMBL" id="TVY53620.1"/>
    </source>
</evidence>
<evidence type="ECO:0000256" key="1">
    <source>
        <dbReference type="SAM" id="MobiDB-lite"/>
    </source>
</evidence>
<comment type="caution">
    <text evidence="2">The sequence shown here is derived from an EMBL/GenBank/DDBJ whole genome shotgun (WGS) entry which is preliminary data.</text>
</comment>
<dbReference type="SUPFAM" id="SSF56112">
    <property type="entry name" value="Protein kinase-like (PK-like)"/>
    <property type="match status" value="1"/>
</dbReference>
<dbReference type="InterPro" id="IPR011009">
    <property type="entry name" value="Kinase-like_dom_sf"/>
</dbReference>
<dbReference type="PANTHER" id="PTHR21310">
    <property type="entry name" value="AMINOGLYCOSIDE PHOSPHOTRANSFERASE-RELATED-RELATED"/>
    <property type="match status" value="1"/>
</dbReference>
<feature type="region of interest" description="Disordered" evidence="1">
    <location>
        <begin position="1"/>
        <end position="104"/>
    </location>
</feature>
<dbReference type="EMBL" id="QGMG01000433">
    <property type="protein sequence ID" value="TVY53620.1"/>
    <property type="molecule type" value="Genomic_DNA"/>
</dbReference>
<feature type="region of interest" description="Disordered" evidence="1">
    <location>
        <begin position="420"/>
        <end position="442"/>
    </location>
</feature>
<feature type="compositionally biased region" description="Polar residues" evidence="1">
    <location>
        <begin position="9"/>
        <end position="20"/>
    </location>
</feature>
<gene>
    <name evidence="2" type="ORF">LCER1_G006573</name>
</gene>
<dbReference type="AlphaFoldDB" id="A0A7D8YLT2"/>
<feature type="compositionally biased region" description="Acidic residues" evidence="1">
    <location>
        <begin position="91"/>
        <end position="102"/>
    </location>
</feature>